<name>A0A1E8Q835_9MYCO</name>
<gene>
    <name evidence="3" type="ORF">BEL07_05750</name>
</gene>
<dbReference type="InterPro" id="IPR015943">
    <property type="entry name" value="WD40/YVTN_repeat-like_dom_sf"/>
</dbReference>
<dbReference type="Gene3D" id="2.130.10.10">
    <property type="entry name" value="YVTN repeat-like/Quinoprotein amine dehydrogenase"/>
    <property type="match status" value="1"/>
</dbReference>
<dbReference type="Proteomes" id="UP000178953">
    <property type="component" value="Unassembled WGS sequence"/>
</dbReference>
<feature type="signal peptide" evidence="1">
    <location>
        <begin position="1"/>
        <end position="28"/>
    </location>
</feature>
<feature type="domain" description="Pyrrolo-quinoline quinone repeat" evidence="2">
    <location>
        <begin position="268"/>
        <end position="346"/>
    </location>
</feature>
<comment type="caution">
    <text evidence="3">The sequence shown here is derived from an EMBL/GenBank/DDBJ whole genome shotgun (WGS) entry which is preliminary data.</text>
</comment>
<dbReference type="PANTHER" id="PTHR34512:SF30">
    <property type="entry name" value="OUTER MEMBRANE PROTEIN ASSEMBLY FACTOR BAMB"/>
    <property type="match status" value="1"/>
</dbReference>
<dbReference type="RefSeq" id="WP_070352152.1">
    <property type="nucleotide sequence ID" value="NZ_CP043474.1"/>
</dbReference>
<accession>A0A1E8Q835</accession>
<dbReference type="SUPFAM" id="SSF50998">
    <property type="entry name" value="Quinoprotein alcohol dehydrogenase-like"/>
    <property type="match status" value="1"/>
</dbReference>
<dbReference type="AlphaFoldDB" id="A0A1E8Q835"/>
<sequence>MPDRRTAVRRLVAVTAAALLTLLPTACGDTDQWVEAQPAQGWPAQYGDAANSSYADVDGPRDLRLEWLRSVKGDLGAQVALGSVNYLAVNGQTAGGCSLMVWEVDNHGRQRWCSRLWQGGGLTSPLFDGFDNLYVGQPGAMLSFPTTQWIRWRKPVIGLPLTPRIVAPGQLLVTTHLGQVQVFDAHRGTVVGTPVDLVAGVDPTDSQRGLEDCQPARSRCPVAAAPAYSAATGTIVLGLWEPGAAGPVLVALRYRQGQTPLLTREWTSTAVGGGPLASPVLSGDGRTVYVNGRDERLWALNADDGTPKWSVALGYQPQTPPSLAPDGAIVAGGGPGARLTGVRDDGDRGEVTWTRDDVAPLATASQAGGGVGYTVTRAQDGMALLVFDVSDGSTVHAYPMRNAQGYPLGVSIGHDRRVIAATSDGRVYAFAPA</sequence>
<dbReference type="Pfam" id="PF13360">
    <property type="entry name" value="PQQ_2"/>
    <property type="match status" value="1"/>
</dbReference>
<evidence type="ECO:0000256" key="1">
    <source>
        <dbReference type="SAM" id="SignalP"/>
    </source>
</evidence>
<evidence type="ECO:0000259" key="2">
    <source>
        <dbReference type="Pfam" id="PF13360"/>
    </source>
</evidence>
<dbReference type="PANTHER" id="PTHR34512">
    <property type="entry name" value="CELL SURFACE PROTEIN"/>
    <property type="match status" value="1"/>
</dbReference>
<dbReference type="InterPro" id="IPR002372">
    <property type="entry name" value="PQQ_rpt_dom"/>
</dbReference>
<protein>
    <submittedName>
        <fullName evidence="3">Pyrrolo-quinoline quinone</fullName>
    </submittedName>
</protein>
<evidence type="ECO:0000313" key="3">
    <source>
        <dbReference type="EMBL" id="OFJ54657.1"/>
    </source>
</evidence>
<evidence type="ECO:0000313" key="4">
    <source>
        <dbReference type="Proteomes" id="UP000178953"/>
    </source>
</evidence>
<keyword evidence="4" id="KW-1185">Reference proteome</keyword>
<feature type="chain" id="PRO_5030027145" evidence="1">
    <location>
        <begin position="29"/>
        <end position="433"/>
    </location>
</feature>
<proteinExistence type="predicted"/>
<organism evidence="3 4">
    <name type="scientific">Mycolicibacterium grossiae</name>
    <dbReference type="NCBI Taxonomy" id="1552759"/>
    <lineage>
        <taxon>Bacteria</taxon>
        <taxon>Bacillati</taxon>
        <taxon>Actinomycetota</taxon>
        <taxon>Actinomycetes</taxon>
        <taxon>Mycobacteriales</taxon>
        <taxon>Mycobacteriaceae</taxon>
        <taxon>Mycolicibacterium</taxon>
    </lineage>
</organism>
<keyword evidence="1" id="KW-0732">Signal</keyword>
<reference evidence="3 4" key="1">
    <citation type="submission" date="2016-09" db="EMBL/GenBank/DDBJ databases">
        <title>genome sequence of Mycobacterium sp. 739 SCH.</title>
        <authorList>
            <person name="Greninger A.L."/>
            <person name="Qin X."/>
            <person name="Jerome K."/>
            <person name="Vora S."/>
            <person name="Quinn K."/>
        </authorList>
    </citation>
    <scope>NUCLEOTIDE SEQUENCE [LARGE SCALE GENOMIC DNA]</scope>
    <source>
        <strain evidence="3 4">SCH</strain>
    </source>
</reference>
<dbReference type="InterPro" id="IPR011047">
    <property type="entry name" value="Quinoprotein_ADH-like_sf"/>
</dbReference>
<dbReference type="OrthoDB" id="6189277at2"/>
<dbReference type="EMBL" id="MCHX01000010">
    <property type="protein sequence ID" value="OFJ54657.1"/>
    <property type="molecule type" value="Genomic_DNA"/>
</dbReference>